<dbReference type="GO" id="GO:0016810">
    <property type="term" value="F:hydrolase activity, acting on carbon-nitrogen (but not peptide) bonds"/>
    <property type="evidence" value="ECO:0007669"/>
    <property type="project" value="InterPro"/>
</dbReference>
<dbReference type="RefSeq" id="WP_006168722.1">
    <property type="nucleotide sequence ID" value="NZ_AOIN01000086.1"/>
</dbReference>
<evidence type="ECO:0000313" key="3">
    <source>
        <dbReference type="Proteomes" id="UP000011693"/>
    </source>
</evidence>
<comment type="caution">
    <text evidence="2">The sequence shown here is derived from an EMBL/GenBank/DDBJ whole genome shotgun (WGS) entry which is preliminary data.</text>
</comment>
<dbReference type="Pfam" id="PF07969">
    <property type="entry name" value="Amidohydro_3"/>
    <property type="match status" value="1"/>
</dbReference>
<gene>
    <name evidence="2" type="ORF">C482_16173</name>
</gene>
<dbReference type="InterPro" id="IPR013108">
    <property type="entry name" value="Amidohydro_3"/>
</dbReference>
<dbReference type="STRING" id="1227492.C482_16173"/>
<evidence type="ECO:0000313" key="2">
    <source>
        <dbReference type="EMBL" id="ELY96129.1"/>
    </source>
</evidence>
<dbReference type="Gene3D" id="2.30.40.10">
    <property type="entry name" value="Urease, subunit C, domain 1"/>
    <property type="match status" value="1"/>
</dbReference>
<dbReference type="Proteomes" id="UP000011693">
    <property type="component" value="Unassembled WGS sequence"/>
</dbReference>
<proteinExistence type="predicted"/>
<dbReference type="SUPFAM" id="SSF51338">
    <property type="entry name" value="Composite domain of metallo-dependent hydrolases"/>
    <property type="match status" value="1"/>
</dbReference>
<evidence type="ECO:0000259" key="1">
    <source>
        <dbReference type="Pfam" id="PF07969"/>
    </source>
</evidence>
<feature type="domain" description="Amidohydrolase 3" evidence="1">
    <location>
        <begin position="1"/>
        <end position="60"/>
    </location>
</feature>
<keyword evidence="3" id="KW-1185">Reference proteome</keyword>
<protein>
    <submittedName>
        <fullName evidence="2">N-acyl-D-amino-acid deacylase</fullName>
    </submittedName>
</protein>
<dbReference type="EMBL" id="AOIN01000086">
    <property type="protein sequence ID" value="ELY96129.1"/>
    <property type="molecule type" value="Genomic_DNA"/>
</dbReference>
<dbReference type="AlphaFoldDB" id="M0AC74"/>
<dbReference type="PATRIC" id="fig|1227492.4.peg.3217"/>
<name>M0AC74_9EURY</name>
<organism evidence="2 3">
    <name type="scientific">Natrialba chahannaoensis JCM 10990</name>
    <dbReference type="NCBI Taxonomy" id="1227492"/>
    <lineage>
        <taxon>Archaea</taxon>
        <taxon>Methanobacteriati</taxon>
        <taxon>Methanobacteriota</taxon>
        <taxon>Stenosarchaea group</taxon>
        <taxon>Halobacteria</taxon>
        <taxon>Halobacteriales</taxon>
        <taxon>Natrialbaceae</taxon>
        <taxon>Natrialba</taxon>
    </lineage>
</organism>
<dbReference type="InterPro" id="IPR011059">
    <property type="entry name" value="Metal-dep_hydrolase_composite"/>
</dbReference>
<accession>M0AC74</accession>
<reference evidence="2 3" key="1">
    <citation type="journal article" date="2014" name="PLoS Genet.">
        <title>Phylogenetically driven sequencing of extremely halophilic archaea reveals strategies for static and dynamic osmo-response.</title>
        <authorList>
            <person name="Becker E.A."/>
            <person name="Seitzer P.M."/>
            <person name="Tritt A."/>
            <person name="Larsen D."/>
            <person name="Krusor M."/>
            <person name="Yao A.I."/>
            <person name="Wu D."/>
            <person name="Madern D."/>
            <person name="Eisen J.A."/>
            <person name="Darling A.E."/>
            <person name="Facciotti M.T."/>
        </authorList>
    </citation>
    <scope>NUCLEOTIDE SEQUENCE [LARGE SCALE GENOMIC DNA]</scope>
    <source>
        <strain evidence="2 3">JCM 10990</strain>
    </source>
</reference>
<sequence>MTGQPAARLGLEDRGVLKQGMWADITVFDPDTVGQGGSFVDPAAYPDGIPHVLVNGEFVVQDGEHTDAFPRVALR</sequence>